<protein>
    <submittedName>
        <fullName evidence="2">Uncharacterized protein</fullName>
    </submittedName>
</protein>
<dbReference type="Proteomes" id="UP000015104">
    <property type="component" value="Unassembled WGS sequence"/>
</dbReference>
<dbReference type="AlphaFoldDB" id="T1K329"/>
<accession>T1K329</accession>
<keyword evidence="1" id="KW-0472">Membrane</keyword>
<dbReference type="EnsemblMetazoa" id="tetur04g07180.1">
    <property type="protein sequence ID" value="tetur04g07180.1"/>
    <property type="gene ID" value="tetur04g07180"/>
</dbReference>
<sequence length="38" mass="4354">MLEPLNMSLALACTAILRIFIFNSLFQHMRCKLSNSII</sequence>
<keyword evidence="1" id="KW-1133">Transmembrane helix</keyword>
<evidence type="ECO:0000313" key="2">
    <source>
        <dbReference type="EnsemblMetazoa" id="tetur04g07180.1"/>
    </source>
</evidence>
<evidence type="ECO:0000256" key="1">
    <source>
        <dbReference type="SAM" id="Phobius"/>
    </source>
</evidence>
<reference evidence="3" key="1">
    <citation type="submission" date="2011-08" db="EMBL/GenBank/DDBJ databases">
        <authorList>
            <person name="Rombauts S."/>
        </authorList>
    </citation>
    <scope>NUCLEOTIDE SEQUENCE</scope>
    <source>
        <strain evidence="3">London</strain>
    </source>
</reference>
<keyword evidence="3" id="KW-1185">Reference proteome</keyword>
<reference evidence="2" key="2">
    <citation type="submission" date="2015-06" db="UniProtKB">
        <authorList>
            <consortium name="EnsemblMetazoa"/>
        </authorList>
    </citation>
    <scope>IDENTIFICATION</scope>
</reference>
<feature type="transmembrane region" description="Helical" evidence="1">
    <location>
        <begin position="6"/>
        <end position="26"/>
    </location>
</feature>
<keyword evidence="1" id="KW-0812">Transmembrane</keyword>
<proteinExistence type="predicted"/>
<organism evidence="2 3">
    <name type="scientific">Tetranychus urticae</name>
    <name type="common">Two-spotted spider mite</name>
    <dbReference type="NCBI Taxonomy" id="32264"/>
    <lineage>
        <taxon>Eukaryota</taxon>
        <taxon>Metazoa</taxon>
        <taxon>Ecdysozoa</taxon>
        <taxon>Arthropoda</taxon>
        <taxon>Chelicerata</taxon>
        <taxon>Arachnida</taxon>
        <taxon>Acari</taxon>
        <taxon>Acariformes</taxon>
        <taxon>Trombidiformes</taxon>
        <taxon>Prostigmata</taxon>
        <taxon>Eleutherengona</taxon>
        <taxon>Raphignathae</taxon>
        <taxon>Tetranychoidea</taxon>
        <taxon>Tetranychidae</taxon>
        <taxon>Tetranychus</taxon>
    </lineage>
</organism>
<dbReference type="HOGENOM" id="CLU_3336175_0_0_1"/>
<evidence type="ECO:0000313" key="3">
    <source>
        <dbReference type="Proteomes" id="UP000015104"/>
    </source>
</evidence>
<name>T1K329_TETUR</name>
<dbReference type="EMBL" id="CAEY01001371">
    <property type="status" value="NOT_ANNOTATED_CDS"/>
    <property type="molecule type" value="Genomic_DNA"/>
</dbReference>